<dbReference type="SUPFAM" id="SSF56349">
    <property type="entry name" value="DNA breaking-rejoining enzymes"/>
    <property type="match status" value="1"/>
</dbReference>
<dbReference type="GeneID" id="56450278"/>
<keyword evidence="1" id="KW-0233">DNA recombination</keyword>
<protein>
    <recommendedName>
        <fullName evidence="4">Integrase</fullName>
    </recommendedName>
</protein>
<dbReference type="Gene3D" id="1.10.443.10">
    <property type="entry name" value="Intergrase catalytic core"/>
    <property type="match status" value="1"/>
</dbReference>
<dbReference type="Proteomes" id="UP001277471">
    <property type="component" value="Unassembled WGS sequence"/>
</dbReference>
<keyword evidence="3" id="KW-1185">Reference proteome</keyword>
<reference evidence="2 3" key="1">
    <citation type="submission" date="2023-11" db="EMBL/GenBank/DDBJ databases">
        <title>MicrobeMod: A computational toolkit for identifying prokaryotic methylation and restriction-modification with nanopore sequencing.</title>
        <authorList>
            <person name="Crits-Christoph A."/>
            <person name="Kang S.C."/>
            <person name="Lee H."/>
            <person name="Ostrov N."/>
        </authorList>
    </citation>
    <scope>NUCLEOTIDE SEQUENCE [LARGE SCALE GENOMIC DNA]</scope>
    <source>
        <strain evidence="2 3">ATCC 29145</strain>
    </source>
</reference>
<dbReference type="RefSeq" id="WP_137165176.1">
    <property type="nucleotide sequence ID" value="NZ_CP012914.1"/>
</dbReference>
<accession>A0ABU4P5S9</accession>
<dbReference type="InterPro" id="IPR011010">
    <property type="entry name" value="DNA_brk_join_enz"/>
</dbReference>
<comment type="caution">
    <text evidence="2">The sequence shown here is derived from an EMBL/GenBank/DDBJ whole genome shotgun (WGS) entry which is preliminary data.</text>
</comment>
<sequence length="701" mass="78303">MTITNAAVAIDINIWRAGLPRPNWWSAPWSEIANLIILPNGTLLADDAWTTPKGWGHRCSSLDFTKALPARWHRKEPRAQALLRRLKRLAAIDFTVSVRGSSNKPFGPGHWNTWLGRNRSLHAAAKAVAENPQGGAPTRCPDGDPLFAALSPAALEDVLPDASWSRYKLVSRLNALFAAGVIDDWPVADVAHQSHTPRRRGDPNITQPYSDQSFTTLCQAAFTMAALQEDFLACYQQISAIEVDDQGRRDSRYMDPYRQARLAEWTGTYLSRGVIFGLTLFIKERTGSPSSDNLRTYNAPFSAWPLRTLGQIHQALRLCQVANWIILAAATGARAGELEALTRDALIDFVPARWGGDAKELALLTGRTFKTEAFAMNRQWPLPRQAAEAFGRQRKLAQELAPGGESLWIARNDKERVSLHDRLKYFCEAVSLDGEHPIKSQIEGSVHAQRFRETLSRLVGLCLDNGHHVLFDVLGHREMDTTIGYMMSDLDFAAQARRVRHEAEMVRKRRIIGNADTLGGPAAKEIVRLRNTVAKQAFGDPMDLDKPGSADVAARVAEFAEIMSNEEIDTILPHATVVRSGIYCVANEAQPGLCSKSTVRDVSRCSPYCHHRLEEAAAIDDRRRSVRYILEKMDERKMPSLQRTFYQRQLLDQFAATPKLFEEFSNDRRLHPALANITPGRIALLPDDLRTTLKALLGEVS</sequence>
<evidence type="ECO:0008006" key="4">
    <source>
        <dbReference type="Google" id="ProtNLM"/>
    </source>
</evidence>
<evidence type="ECO:0000313" key="2">
    <source>
        <dbReference type="EMBL" id="MDX5953077.1"/>
    </source>
</evidence>
<name>A0ABU4P5S9_AZOBR</name>
<evidence type="ECO:0000256" key="1">
    <source>
        <dbReference type="ARBA" id="ARBA00023172"/>
    </source>
</evidence>
<dbReference type="InterPro" id="IPR013762">
    <property type="entry name" value="Integrase-like_cat_sf"/>
</dbReference>
<gene>
    <name evidence="2" type="ORF">SIM66_18015</name>
</gene>
<dbReference type="EMBL" id="JAWXYC010000004">
    <property type="protein sequence ID" value="MDX5953077.1"/>
    <property type="molecule type" value="Genomic_DNA"/>
</dbReference>
<evidence type="ECO:0000313" key="3">
    <source>
        <dbReference type="Proteomes" id="UP001277471"/>
    </source>
</evidence>
<organism evidence="2 3">
    <name type="scientific">Azospirillum brasilense</name>
    <dbReference type="NCBI Taxonomy" id="192"/>
    <lineage>
        <taxon>Bacteria</taxon>
        <taxon>Pseudomonadati</taxon>
        <taxon>Pseudomonadota</taxon>
        <taxon>Alphaproteobacteria</taxon>
        <taxon>Rhodospirillales</taxon>
        <taxon>Azospirillaceae</taxon>
        <taxon>Azospirillum</taxon>
    </lineage>
</organism>
<proteinExistence type="predicted"/>